<proteinExistence type="predicted"/>
<dbReference type="InterPro" id="IPR002725">
    <property type="entry name" value="YgjP-like_metallopeptidase"/>
</dbReference>
<dbReference type="RefSeq" id="WP_033504542.1">
    <property type="nucleotide sequence ID" value="NZ_CP011786.1"/>
</dbReference>
<protein>
    <submittedName>
        <fullName evidence="3">Putative metal-dependent hydrolase</fullName>
    </submittedName>
</protein>
<sequence length="226" mass="25783">MPLTPDQSRPRRGGRGEFSRRWIDVDGQRALLIRKRVKNVYLRVKPPEGRIEVTAPARLPEAEIRRFVSSRMAWVEGARERIARSRRALGGGSGAVASRAEGSERERPAARGEHDEQERLRQARGILSGQLPGLLDRWVPVVGRGPTSITLRRMTTRWGSCTPASGRIRLNLELAWLEPRFLEYVLVHELTHLRASGHGARFQGLMDSYLPGWREVRRELNRYVIV</sequence>
<dbReference type="KEGG" id="bact:AB656_05910"/>
<keyword evidence="3" id="KW-0378">Hydrolase</keyword>
<accession>A0A086YWB8</accession>
<dbReference type="AlphaFoldDB" id="A0A086YWB8"/>
<dbReference type="PATRIC" id="fig|1437605.7.peg.1215"/>
<feature type="region of interest" description="Disordered" evidence="1">
    <location>
        <begin position="89"/>
        <end position="119"/>
    </location>
</feature>
<dbReference type="Pfam" id="PF01863">
    <property type="entry name" value="YgjP-like"/>
    <property type="match status" value="2"/>
</dbReference>
<reference evidence="3 4" key="1">
    <citation type="submission" date="2014-03" db="EMBL/GenBank/DDBJ databases">
        <title>Genomics of Bifidobacteria.</title>
        <authorList>
            <person name="Ventura M."/>
            <person name="Milani C."/>
            <person name="Lugli G.A."/>
        </authorList>
    </citation>
    <scope>NUCLEOTIDE SEQUENCE [LARGE SCALE GENOMIC DNA]</scope>
    <source>
        <strain evidence="3 4">DSM 22766</strain>
    </source>
</reference>
<evidence type="ECO:0000313" key="4">
    <source>
        <dbReference type="Proteomes" id="UP000029015"/>
    </source>
</evidence>
<dbReference type="Proteomes" id="UP000029015">
    <property type="component" value="Unassembled WGS sequence"/>
</dbReference>
<dbReference type="GO" id="GO:0016787">
    <property type="term" value="F:hydrolase activity"/>
    <property type="evidence" value="ECO:0007669"/>
    <property type="project" value="UniProtKB-KW"/>
</dbReference>
<feature type="compositionally biased region" description="Basic and acidic residues" evidence="1">
    <location>
        <begin position="101"/>
        <end position="119"/>
    </location>
</feature>
<evidence type="ECO:0000256" key="1">
    <source>
        <dbReference type="SAM" id="MobiDB-lite"/>
    </source>
</evidence>
<dbReference type="InterPro" id="IPR053136">
    <property type="entry name" value="UTP_pyrophosphatase-like"/>
</dbReference>
<dbReference type="PANTHER" id="PTHR30399:SF1">
    <property type="entry name" value="UTP PYROPHOSPHATASE"/>
    <property type="match status" value="1"/>
</dbReference>
<evidence type="ECO:0000313" key="3">
    <source>
        <dbReference type="EMBL" id="KFI38568.1"/>
    </source>
</evidence>
<gene>
    <name evidence="3" type="ORF">BACT_0022</name>
</gene>
<feature type="domain" description="YgjP-like metallopeptidase" evidence="2">
    <location>
        <begin position="103"/>
        <end position="222"/>
    </location>
</feature>
<dbReference type="PANTHER" id="PTHR30399">
    <property type="entry name" value="UNCHARACTERIZED PROTEIN YGJP"/>
    <property type="match status" value="1"/>
</dbReference>
<keyword evidence="4" id="KW-1185">Reference proteome</keyword>
<evidence type="ECO:0000259" key="2">
    <source>
        <dbReference type="Pfam" id="PF01863"/>
    </source>
</evidence>
<feature type="domain" description="YgjP-like metallopeptidase" evidence="2">
    <location>
        <begin position="39"/>
        <end position="85"/>
    </location>
</feature>
<comment type="caution">
    <text evidence="3">The sequence shown here is derived from an EMBL/GenBank/DDBJ whole genome shotgun (WGS) entry which is preliminary data.</text>
</comment>
<dbReference type="EMBL" id="JGYK01000003">
    <property type="protein sequence ID" value="KFI38568.1"/>
    <property type="molecule type" value="Genomic_DNA"/>
</dbReference>
<dbReference type="Gene3D" id="3.30.2010.10">
    <property type="entry name" value="Metalloproteases ('zincins'), catalytic domain"/>
    <property type="match status" value="1"/>
</dbReference>
<dbReference type="CDD" id="cd07344">
    <property type="entry name" value="M48_yhfN_like"/>
    <property type="match status" value="1"/>
</dbReference>
<dbReference type="eggNOG" id="COG1451">
    <property type="taxonomic scope" value="Bacteria"/>
</dbReference>
<name>A0A086YWB8_9BIFI</name>
<organism evidence="3 4">
    <name type="scientific">Bifidobacterium actinocoloniiforme DSM 22766</name>
    <dbReference type="NCBI Taxonomy" id="1437605"/>
    <lineage>
        <taxon>Bacteria</taxon>
        <taxon>Bacillati</taxon>
        <taxon>Actinomycetota</taxon>
        <taxon>Actinomycetes</taxon>
        <taxon>Bifidobacteriales</taxon>
        <taxon>Bifidobacteriaceae</taxon>
        <taxon>Bifidobacterium</taxon>
    </lineage>
</organism>